<feature type="non-terminal residue" evidence="1">
    <location>
        <position position="1"/>
    </location>
</feature>
<comment type="caution">
    <text evidence="1">The sequence shown here is derived from an EMBL/GenBank/DDBJ whole genome shotgun (WGS) entry which is preliminary data.</text>
</comment>
<organism evidence="1 2">
    <name type="scientific">Acaulospora colombiana</name>
    <dbReference type="NCBI Taxonomy" id="27376"/>
    <lineage>
        <taxon>Eukaryota</taxon>
        <taxon>Fungi</taxon>
        <taxon>Fungi incertae sedis</taxon>
        <taxon>Mucoromycota</taxon>
        <taxon>Glomeromycotina</taxon>
        <taxon>Glomeromycetes</taxon>
        <taxon>Diversisporales</taxon>
        <taxon>Acaulosporaceae</taxon>
        <taxon>Acaulospora</taxon>
    </lineage>
</organism>
<accession>A0ACA9PU82</accession>
<dbReference type="Proteomes" id="UP000789525">
    <property type="component" value="Unassembled WGS sequence"/>
</dbReference>
<dbReference type="EMBL" id="CAJVPT010038353">
    <property type="protein sequence ID" value="CAG8719929.1"/>
    <property type="molecule type" value="Genomic_DNA"/>
</dbReference>
<evidence type="ECO:0000313" key="1">
    <source>
        <dbReference type="EMBL" id="CAG8719929.1"/>
    </source>
</evidence>
<reference evidence="1" key="1">
    <citation type="submission" date="2021-06" db="EMBL/GenBank/DDBJ databases">
        <authorList>
            <person name="Kallberg Y."/>
            <person name="Tangrot J."/>
            <person name="Rosling A."/>
        </authorList>
    </citation>
    <scope>NUCLEOTIDE SEQUENCE</scope>
    <source>
        <strain evidence="1">CL356</strain>
    </source>
</reference>
<gene>
    <name evidence="1" type="ORF">ACOLOM_LOCUS11088</name>
</gene>
<name>A0ACA9PU82_9GLOM</name>
<protein>
    <submittedName>
        <fullName evidence="1">11572_t:CDS:1</fullName>
    </submittedName>
</protein>
<proteinExistence type="predicted"/>
<sequence>VSLSAKGPQEVKKWIENGNAGWCIPGESMGPDLMTWLHLSNGKYLLLVIQAKCHFSGNKDTITAEATADAIRSLIPDKFFASLSLTEMLEYINKPSKGPFMGGRYNILRVVAAFPLDVNFSSISKHVQDALSEDKHDLASFSHTALVSALATISDYGENMVKELMKGVEEHRLKPSGGGDASEPSPKRRKMNDQDATRMFLDV</sequence>
<evidence type="ECO:0000313" key="2">
    <source>
        <dbReference type="Proteomes" id="UP000789525"/>
    </source>
</evidence>
<keyword evidence="2" id="KW-1185">Reference proteome</keyword>